<keyword evidence="3" id="KW-1185">Reference proteome</keyword>
<reference evidence="2 3" key="2">
    <citation type="submission" date="2018-11" db="EMBL/GenBank/DDBJ databases">
        <authorList>
            <consortium name="Pathogen Informatics"/>
        </authorList>
    </citation>
    <scope>NUCLEOTIDE SEQUENCE [LARGE SCALE GENOMIC DNA]</scope>
</reference>
<protein>
    <submittedName>
        <fullName evidence="2 4">Uncharacterized protein</fullName>
    </submittedName>
</protein>
<evidence type="ECO:0000256" key="1">
    <source>
        <dbReference type="SAM" id="MobiDB-lite"/>
    </source>
</evidence>
<evidence type="ECO:0000313" key="4">
    <source>
        <dbReference type="WBParaSite" id="SBAD_0001098501-mRNA-1"/>
    </source>
</evidence>
<feature type="region of interest" description="Disordered" evidence="1">
    <location>
        <begin position="1"/>
        <end position="23"/>
    </location>
</feature>
<dbReference type="WBParaSite" id="SBAD_0001098501-mRNA-1">
    <property type="protein sequence ID" value="SBAD_0001098501-mRNA-1"/>
    <property type="gene ID" value="SBAD_0001098501"/>
</dbReference>
<gene>
    <name evidence="2" type="ORF">SBAD_LOCUS10615</name>
</gene>
<evidence type="ECO:0000313" key="3">
    <source>
        <dbReference type="Proteomes" id="UP000270296"/>
    </source>
</evidence>
<proteinExistence type="predicted"/>
<name>A0A183J417_9BILA</name>
<evidence type="ECO:0000313" key="2">
    <source>
        <dbReference type="EMBL" id="VDP33294.1"/>
    </source>
</evidence>
<accession>A0A183J417</accession>
<dbReference type="Proteomes" id="UP000270296">
    <property type="component" value="Unassembled WGS sequence"/>
</dbReference>
<dbReference type="EMBL" id="UZAM01014326">
    <property type="protein sequence ID" value="VDP33294.1"/>
    <property type="molecule type" value="Genomic_DNA"/>
</dbReference>
<reference evidence="4" key="1">
    <citation type="submission" date="2016-06" db="UniProtKB">
        <authorList>
            <consortium name="WormBaseParasite"/>
        </authorList>
    </citation>
    <scope>IDENTIFICATION</scope>
</reference>
<feature type="compositionally biased region" description="Basic and acidic residues" evidence="1">
    <location>
        <begin position="1"/>
        <end position="11"/>
    </location>
</feature>
<sequence length="78" mass="8487">MVSCRSDHRSTLVEAQSRGSRARTRAPECFTMRFTFTGIVYMLFQAKLVTGRSSSPVALVVVMSGTKTSAKGLRLNSG</sequence>
<organism evidence="4">
    <name type="scientific">Soboliphyme baturini</name>
    <dbReference type="NCBI Taxonomy" id="241478"/>
    <lineage>
        <taxon>Eukaryota</taxon>
        <taxon>Metazoa</taxon>
        <taxon>Ecdysozoa</taxon>
        <taxon>Nematoda</taxon>
        <taxon>Enoplea</taxon>
        <taxon>Dorylaimia</taxon>
        <taxon>Dioctophymatida</taxon>
        <taxon>Dioctophymatoidea</taxon>
        <taxon>Soboliphymatidae</taxon>
        <taxon>Soboliphyme</taxon>
    </lineage>
</organism>
<dbReference type="AlphaFoldDB" id="A0A183J417"/>